<dbReference type="PROSITE" id="PS00061">
    <property type="entry name" value="ADH_SHORT"/>
    <property type="match status" value="1"/>
</dbReference>
<keyword evidence="5" id="KW-1185">Reference proteome</keyword>
<sequence length="1158" mass="128537">MLPPQLLGTYRQYKLDTDSVASWLASTAISRGYSADLLATSHSTPAPKTSGRLKGKARAKARSSGESKPKLANEKKHIIAIKDFVPLANFIAGRRVSVPGIFSTTIDRLIALRSAFGTKLGETGAKADPESDKKHEYFVGILEAVREALRPRMTPTTAAVALDAAIDANKDTSRDPAQGLGGRFAALTVDEPSESFLNMFSNASHERPKPAQDDAASYEAEPPTTFDDIYFAFAALMMDLEFIRARIRWIWSRHGKGDFDLAAAAVATNTAVSVARGLIEEVEPLLAKMEGGVNGLLQKFFVAACMASGMTEDQVWSDGVVTGKQDANYECYDQASKYFFIPFITFDRLLRELIPNSFIVLGDGRHGEYDDATSNWASLTNKFKFKQDQIILSQHITDLLAVAIRGPDFEAEDEFLRGMRILKKEHKAPFSLIFAAQVFLDIHHVLGAPAARQIFSKMRKEVVIMDDLLAGHLEHHKDIKHRDWTPVWDRELQELRISIARGAKDSAHQAKIKLLKEGGGNTSLLDKETNRTWILSPVLSGLYLLTVRLQVYHLGLKLANSWQTIMHCAHLHNLLGLKSTWMDMKIAISMLGESNFWVGEGRPKTVDDCFEKFYLQNGNTATAFARNRRANRGTASRARVRMIERGVPVSSVFAKAQIGIGTEIAWTPELVEDIIARSTYTEEDTSDEKHISMIKIRDQQQLRANERLREQKAKDKASGRATNVELVAPEKLIKALLITLGTESLEMTFPYFLLHRQCWKVMRALRDACEPILRDQPYAYKSLTKEMDVPAVVWCIFNAVYGLDKNGRRIEPDLEILSVARATCEDLLRGDEGRKAFNLLCQLKHVHLKADQRVKEQIPYSLDHFYVTNSSRETTIMSPIRDLDLIDKVAVISGASRGIGRAIAFNLASRGCSILGTCTGDEGITAISSGLDEEITSRVFESTARERPTSLMIKGLVADIFSEDCASVIANEINKTFNNRVDIFINCASDPMPGVIGDMGTTEVQRSLLGNIQTPVMIVEELVRRRYFQPNSRIIYISSIRSRQPWSDQLMYAAGKSAGESLCRTWAQAFGGKDERYSFMEGTTANAVTAGLTETDAVVDCGPEAVKRFQDEFFPTQSIPRFGQPEDVADVVGLLCGKDARWITGYVVSASGGGIKIG</sequence>
<accession>A0A428RZI8</accession>
<dbReference type="EMBL" id="NKCL01000091">
    <property type="protein sequence ID" value="RSL82960.1"/>
    <property type="molecule type" value="Genomic_DNA"/>
</dbReference>
<dbReference type="PANTHER" id="PTHR38795:SF1">
    <property type="entry name" value="DUF6604 DOMAIN-CONTAINING PROTEIN"/>
    <property type="match status" value="1"/>
</dbReference>
<dbReference type="AlphaFoldDB" id="A0A428RZI8"/>
<gene>
    <name evidence="4" type="ORF">CEP51_004816</name>
</gene>
<feature type="region of interest" description="Disordered" evidence="2">
    <location>
        <begin position="40"/>
        <end position="69"/>
    </location>
</feature>
<dbReference type="InterPro" id="IPR002347">
    <property type="entry name" value="SDR_fam"/>
</dbReference>
<evidence type="ECO:0000256" key="1">
    <source>
        <dbReference type="ARBA" id="ARBA00022857"/>
    </source>
</evidence>
<dbReference type="Proteomes" id="UP000287972">
    <property type="component" value="Unassembled WGS sequence"/>
</dbReference>
<feature type="compositionally biased region" description="Basic residues" evidence="2">
    <location>
        <begin position="51"/>
        <end position="61"/>
    </location>
</feature>
<evidence type="ECO:0000259" key="3">
    <source>
        <dbReference type="Pfam" id="PF20253"/>
    </source>
</evidence>
<dbReference type="InterPro" id="IPR020904">
    <property type="entry name" value="Sc_DH/Rdtase_CS"/>
</dbReference>
<protein>
    <recommendedName>
        <fullName evidence="3">DUF6604 domain-containing protein</fullName>
    </recommendedName>
</protein>
<dbReference type="InterPro" id="IPR036291">
    <property type="entry name" value="NAD(P)-bd_dom_sf"/>
</dbReference>
<keyword evidence="1" id="KW-0521">NADP</keyword>
<dbReference type="Gene3D" id="3.40.50.720">
    <property type="entry name" value="NAD(P)-binding Rossmann-like Domain"/>
    <property type="match status" value="1"/>
</dbReference>
<comment type="caution">
    <text evidence="4">The sequence shown here is derived from an EMBL/GenBank/DDBJ whole genome shotgun (WGS) entry which is preliminary data.</text>
</comment>
<dbReference type="SUPFAM" id="SSF51735">
    <property type="entry name" value="NAD(P)-binding Rossmann-fold domains"/>
    <property type="match status" value="1"/>
</dbReference>
<dbReference type="PRINTS" id="PR00081">
    <property type="entry name" value="GDHRDH"/>
</dbReference>
<organism evidence="4 5">
    <name type="scientific">Fusarium floridanum</name>
    <dbReference type="NCBI Taxonomy" id="1325733"/>
    <lineage>
        <taxon>Eukaryota</taxon>
        <taxon>Fungi</taxon>
        <taxon>Dikarya</taxon>
        <taxon>Ascomycota</taxon>
        <taxon>Pezizomycotina</taxon>
        <taxon>Sordariomycetes</taxon>
        <taxon>Hypocreomycetidae</taxon>
        <taxon>Hypocreales</taxon>
        <taxon>Nectriaceae</taxon>
        <taxon>Fusarium</taxon>
        <taxon>Fusarium solani species complex</taxon>
    </lineage>
</organism>
<dbReference type="Pfam" id="PF20253">
    <property type="entry name" value="DUF6604"/>
    <property type="match status" value="1"/>
</dbReference>
<feature type="domain" description="DUF6604" evidence="3">
    <location>
        <begin position="11"/>
        <end position="284"/>
    </location>
</feature>
<dbReference type="PANTHER" id="PTHR38795">
    <property type="entry name" value="DUF6604 DOMAIN-CONTAINING PROTEIN"/>
    <property type="match status" value="1"/>
</dbReference>
<dbReference type="Pfam" id="PF13561">
    <property type="entry name" value="adh_short_C2"/>
    <property type="match status" value="1"/>
</dbReference>
<proteinExistence type="predicted"/>
<evidence type="ECO:0000256" key="2">
    <source>
        <dbReference type="SAM" id="MobiDB-lite"/>
    </source>
</evidence>
<dbReference type="InterPro" id="IPR046539">
    <property type="entry name" value="DUF6604"/>
</dbReference>
<dbReference type="CDD" id="cd05233">
    <property type="entry name" value="SDR_c"/>
    <property type="match status" value="1"/>
</dbReference>
<evidence type="ECO:0000313" key="4">
    <source>
        <dbReference type="EMBL" id="RSL82960.1"/>
    </source>
</evidence>
<name>A0A428RZI8_9HYPO</name>
<reference evidence="4 5" key="1">
    <citation type="submission" date="2017-06" db="EMBL/GenBank/DDBJ databases">
        <title>Comparative genomic analysis of Ambrosia Fusariam Clade fungi.</title>
        <authorList>
            <person name="Stajich J.E."/>
            <person name="Carrillo J."/>
            <person name="Kijimoto T."/>
            <person name="Eskalen A."/>
            <person name="O'Donnell K."/>
            <person name="Kasson M."/>
        </authorList>
    </citation>
    <scope>NUCLEOTIDE SEQUENCE [LARGE SCALE GENOMIC DNA]</scope>
    <source>
        <strain evidence="4 5">NRRL62606</strain>
    </source>
</reference>
<evidence type="ECO:0000313" key="5">
    <source>
        <dbReference type="Proteomes" id="UP000287972"/>
    </source>
</evidence>